<comment type="caution">
    <text evidence="1">The sequence shown here is derived from an EMBL/GenBank/DDBJ whole genome shotgun (WGS) entry which is preliminary data.</text>
</comment>
<protein>
    <submittedName>
        <fullName evidence="1">Uncharacterized protein</fullName>
    </submittedName>
</protein>
<dbReference type="Proteomes" id="UP000996601">
    <property type="component" value="Unassembled WGS sequence"/>
</dbReference>
<dbReference type="RefSeq" id="WP_211941320.1">
    <property type="nucleotide sequence ID" value="NZ_WHSB02000048.1"/>
</dbReference>
<evidence type="ECO:0000313" key="1">
    <source>
        <dbReference type="EMBL" id="MCQ4635109.1"/>
    </source>
</evidence>
<accession>A0ABT1RIV0</accession>
<keyword evidence="2" id="KW-1185">Reference proteome</keyword>
<proteinExistence type="predicted"/>
<gene>
    <name evidence="1" type="ORF">GB927_034185</name>
</gene>
<sequence>MHLQDRSVSVGRRQPSLLAREEWPLAVRGRRSAEPLQAKAGPVPDQPKREAVLGALRRQQRTTRMIGCRLIGMINGAAGAITSPVVAVGTI</sequence>
<name>A0ABT1RIV0_9HYPH</name>
<reference evidence="1" key="1">
    <citation type="submission" date="2021-07" db="EMBL/GenBank/DDBJ databases">
        <title>Shinella sp. nov., a novel member of the genus Shinella from water.</title>
        <authorList>
            <person name="Deng Y."/>
        </authorList>
    </citation>
    <scope>NUCLEOTIDE SEQUENCE</scope>
    <source>
        <strain evidence="1">CPCC 100929</strain>
    </source>
</reference>
<evidence type="ECO:0000313" key="2">
    <source>
        <dbReference type="Proteomes" id="UP000996601"/>
    </source>
</evidence>
<organism evidence="1 2">
    <name type="scientific">Shinella lacus</name>
    <dbReference type="NCBI Taxonomy" id="2654216"/>
    <lineage>
        <taxon>Bacteria</taxon>
        <taxon>Pseudomonadati</taxon>
        <taxon>Pseudomonadota</taxon>
        <taxon>Alphaproteobacteria</taxon>
        <taxon>Hyphomicrobiales</taxon>
        <taxon>Rhizobiaceae</taxon>
        <taxon>Shinella</taxon>
    </lineage>
</organism>
<feature type="non-terminal residue" evidence="1">
    <location>
        <position position="91"/>
    </location>
</feature>
<dbReference type="EMBL" id="WHSB02000048">
    <property type="protein sequence ID" value="MCQ4635109.1"/>
    <property type="molecule type" value="Genomic_DNA"/>
</dbReference>